<dbReference type="HOGENOM" id="CLU_019068_0_0_1"/>
<dbReference type="Pfam" id="PF22874">
    <property type="entry name" value="SBE2_M"/>
    <property type="match status" value="1"/>
</dbReference>
<keyword evidence="5" id="KW-0961">Cell wall biogenesis/degradation</keyword>
<feature type="compositionally biased region" description="Low complexity" evidence="6">
    <location>
        <begin position="55"/>
        <end position="65"/>
    </location>
</feature>
<evidence type="ECO:0000256" key="1">
    <source>
        <dbReference type="ARBA" id="ARBA00004555"/>
    </source>
</evidence>
<dbReference type="Pfam" id="PF17076">
    <property type="entry name" value="SBE2_C"/>
    <property type="match status" value="1"/>
</dbReference>
<evidence type="ECO:0000259" key="7">
    <source>
        <dbReference type="Pfam" id="PF17076"/>
    </source>
</evidence>
<dbReference type="OrthoDB" id="289721at2759"/>
<dbReference type="FunCoup" id="I6NDV7">
    <property type="interactions" value="35"/>
</dbReference>
<dbReference type="InterPro" id="IPR031403">
    <property type="entry name" value="Sbe2/Sbe22_C"/>
</dbReference>
<name>I6NDV7_ERECY</name>
<proteinExistence type="predicted"/>
<evidence type="ECO:0000256" key="3">
    <source>
        <dbReference type="ARBA" id="ARBA00022927"/>
    </source>
</evidence>
<feature type="region of interest" description="Disordered" evidence="6">
    <location>
        <begin position="35"/>
        <end position="80"/>
    </location>
</feature>
<reference evidence="10 11" key="1">
    <citation type="journal article" date="2011" name="G3 (Bethesda)">
        <title>Genome evolution in the Eremothecium clade of the Saccharomyces complex revealed by comparative genomics.</title>
        <authorList>
            <person name="Wendland J."/>
            <person name="Walther A."/>
        </authorList>
    </citation>
    <scope>NUCLEOTIDE SEQUENCE [LARGE SCALE GENOMIC DNA]</scope>
    <source>
        <strain evidence="11">CBS 270.75 / DBVPG 7215 / KCTC 17166 / NRRL Y-17582</strain>
    </source>
</reference>
<dbReference type="Proteomes" id="UP000006790">
    <property type="component" value="Chromosome 5"/>
</dbReference>
<dbReference type="RefSeq" id="XP_003647066.1">
    <property type="nucleotide sequence ID" value="XM_003647018.1"/>
</dbReference>
<feature type="domain" description="Sbe2/Sbe22 C-terminal" evidence="7">
    <location>
        <begin position="515"/>
        <end position="820"/>
    </location>
</feature>
<evidence type="ECO:0000256" key="6">
    <source>
        <dbReference type="SAM" id="MobiDB-lite"/>
    </source>
</evidence>
<gene>
    <name evidence="10" type="ordered locus">Ecym_5506</name>
</gene>
<dbReference type="GO" id="GO:0005794">
    <property type="term" value="C:Golgi apparatus"/>
    <property type="evidence" value="ECO:0007669"/>
    <property type="project" value="UniProtKB-SubCell"/>
</dbReference>
<evidence type="ECO:0000256" key="2">
    <source>
        <dbReference type="ARBA" id="ARBA00022448"/>
    </source>
</evidence>
<comment type="subcellular location">
    <subcellularLocation>
        <location evidence="1">Golgi apparatus</location>
    </subcellularLocation>
</comment>
<dbReference type="InterPro" id="IPR053948">
    <property type="entry name" value="SBE2/SBE22_N"/>
</dbReference>
<feature type="domain" description="SBE2/SBE22 middle" evidence="8">
    <location>
        <begin position="387"/>
        <end position="508"/>
    </location>
</feature>
<keyword evidence="3" id="KW-0653">Protein transport</keyword>
<feature type="region of interest" description="Disordered" evidence="6">
    <location>
        <begin position="362"/>
        <end position="391"/>
    </location>
</feature>
<evidence type="ECO:0000313" key="11">
    <source>
        <dbReference type="Proteomes" id="UP000006790"/>
    </source>
</evidence>
<evidence type="ECO:0000259" key="9">
    <source>
        <dbReference type="Pfam" id="PF22876"/>
    </source>
</evidence>
<dbReference type="KEGG" id="erc:Ecym_5506"/>
<keyword evidence="2" id="KW-0813">Transport</keyword>
<feature type="domain" description="SBE2/SBE22 N-terminal" evidence="9">
    <location>
        <begin position="63"/>
        <end position="312"/>
    </location>
</feature>
<dbReference type="GeneID" id="11472046"/>
<feature type="compositionally biased region" description="Polar residues" evidence="6">
    <location>
        <begin position="35"/>
        <end position="44"/>
    </location>
</feature>
<dbReference type="InParanoid" id="I6NDV7"/>
<dbReference type="GO" id="GO:0015031">
    <property type="term" value="P:protein transport"/>
    <property type="evidence" value="ECO:0007669"/>
    <property type="project" value="UniProtKB-KW"/>
</dbReference>
<protein>
    <submittedName>
        <fullName evidence="10">Uncharacterized protein</fullName>
    </submittedName>
</protein>
<sequence>MVPDVMLSSLGTLKEETDQTATVTLSERTASNSLTIQNNNSNIPKNECKKHGYHSKGSSSASSNSRTVRTGIGRRPSDNMLGNLMNEEGDETGVAHVSLQSMMFQQPPSKKALSLKTERPISNDSIVTEAADLLSSHLNMSCASASNSSSSRGSFIVIDQVENCDSGAVAVSVEGDSDLTERYESNLTSSTVHDSEHELKTWDSTSRASVKTKYMFTNSCRNKSQVSFLNANTAEVATAVSNTGLSISRFSSPPPKNTIHSIPAYSKTTPSLVTTSKAATPSQRLRLRREQNKVMLQKSIKDKETFYDEQESPSLYFTGSSAKSLSECSYIGDEVSDDMSNYLGWDVPVASPSAAPFLSALNASPRQTKHDGKKRGKLERSQSSTFVDSFQLPPSPIPGIQNVTDLQFFQQTSRTLSSVYTDSSKEFSKSKLWERTKSAEVLPMEFKTASDEGMEDLKLVSSGKLAMCSPSRPTWLPPKDVEERAKHEKQIRQAMNIASVNQMDKNKEHEERQHKNEINRKKLAILIDRGLTRKSSLHDLKKICWETSLASDARYFVYRTLLQSETAKVIEEKYIDDLSKLEAIFQTMKFPHEKLQEIKVMVAQMPCVVGEPPKELVYLLQLKAISKQGLLIGDELLFYHFLITEHLNLSEVWVLVNLLQQTCFNEVTKDRYENRILNPRGVMANYLANDKAFSLEFNSKCLNFVTWWNIMARLDHEFFMWCIDVIVAENSQPFKSDSIDRQKYEDKDWDEYREKHVIVNYKILCSLALNVLLNYHFGFNDFYELSLIEKRFQIIGPELHATDDVHSTFVKKWRNYYKKF</sequence>
<evidence type="ECO:0000313" key="10">
    <source>
        <dbReference type="EMBL" id="AET40249.1"/>
    </source>
</evidence>
<dbReference type="OMA" id="WWNILER"/>
<accession>I6NDV7</accession>
<keyword evidence="4" id="KW-0333">Golgi apparatus</keyword>
<dbReference type="AlphaFoldDB" id="I6NDV7"/>
<dbReference type="EMBL" id="CP002501">
    <property type="protein sequence ID" value="AET40249.1"/>
    <property type="molecule type" value="Genomic_DNA"/>
</dbReference>
<evidence type="ECO:0000256" key="5">
    <source>
        <dbReference type="ARBA" id="ARBA00023316"/>
    </source>
</evidence>
<dbReference type="Pfam" id="PF22876">
    <property type="entry name" value="SBE2_N"/>
    <property type="match status" value="1"/>
</dbReference>
<keyword evidence="11" id="KW-1185">Reference proteome</keyword>
<dbReference type="eggNOG" id="ENOG502QR4N">
    <property type="taxonomic scope" value="Eukaryota"/>
</dbReference>
<evidence type="ECO:0000259" key="8">
    <source>
        <dbReference type="Pfam" id="PF22874"/>
    </source>
</evidence>
<dbReference type="InterPro" id="IPR053949">
    <property type="entry name" value="SBE2/SBE22_M"/>
</dbReference>
<dbReference type="GO" id="GO:0031505">
    <property type="term" value="P:fungal-type cell wall organization"/>
    <property type="evidence" value="ECO:0007669"/>
    <property type="project" value="InterPro"/>
</dbReference>
<organism evidence="10 11">
    <name type="scientific">Eremothecium cymbalariae (strain CBS 270.75 / DBVPG 7215 / KCTC 17166 / NRRL Y-17582)</name>
    <name type="common">Yeast</name>
    <dbReference type="NCBI Taxonomy" id="931890"/>
    <lineage>
        <taxon>Eukaryota</taxon>
        <taxon>Fungi</taxon>
        <taxon>Dikarya</taxon>
        <taxon>Ascomycota</taxon>
        <taxon>Saccharomycotina</taxon>
        <taxon>Saccharomycetes</taxon>
        <taxon>Saccharomycetales</taxon>
        <taxon>Saccharomycetaceae</taxon>
        <taxon>Eremothecium</taxon>
    </lineage>
</organism>
<evidence type="ECO:0000256" key="4">
    <source>
        <dbReference type="ARBA" id="ARBA00023034"/>
    </source>
</evidence>